<evidence type="ECO:0000313" key="1">
    <source>
        <dbReference type="EMBL" id="ABY27205.1"/>
    </source>
</evidence>
<reference evidence="1" key="1">
    <citation type="submission" date="2007-09" db="EMBL/GenBank/DDBJ databases">
        <title>Perkinsus SLRNA.</title>
        <authorList>
            <person name="Zhang H."/>
            <person name="Lin S."/>
        </authorList>
    </citation>
    <scope>NUCLEOTIDE SEQUENCE</scope>
    <source>
        <strain evidence="1">Pma_cDNA41</strain>
    </source>
</reference>
<sequence>MFEDILSQPSRSRSTGDVCPTVEGLERELNHKHDTVKDAIVHERVPRLPLNHQPITGLSHQATEVGKVIDVVTHRDDTSSELQYAHDHPAALSKGLQPTAAKPLRTPVVLPSRAEVAAASSEESYDHSAGAGAVVKTITSYPPNGKPGYANKGEFDRLVWEKSKADACLGNRENCTAHDLSLMHNEFNLDNANRVKESGLSSCTLEREQHKALIRDEDALNHHHREPIAHFFSNPLVTYENHVLAQQIYADKQKTS</sequence>
<proteinExistence type="evidence at transcript level"/>
<organism evidence="1">
    <name type="scientific">Perkinsus marinus</name>
    <dbReference type="NCBI Taxonomy" id="31276"/>
    <lineage>
        <taxon>Eukaryota</taxon>
        <taxon>Sar</taxon>
        <taxon>Alveolata</taxon>
        <taxon>Perkinsozoa</taxon>
        <taxon>Perkinsea</taxon>
        <taxon>Perkinsida</taxon>
        <taxon>Perkinsidae</taxon>
        <taxon>Perkinsus</taxon>
    </lineage>
</organism>
<protein>
    <submittedName>
        <fullName evidence="1">Uncharacterized protein</fullName>
    </submittedName>
</protein>
<accession>C9VXN3</accession>
<dbReference type="EMBL" id="EU156035">
    <property type="protein sequence ID" value="ABY27205.1"/>
    <property type="molecule type" value="mRNA"/>
</dbReference>
<dbReference type="AlphaFoldDB" id="C9VXN3"/>
<name>C9VXN3_9ALVE</name>